<proteinExistence type="predicted"/>
<dbReference type="STRING" id="1817756.A2140_03830"/>
<feature type="chain" id="PRO_5009526534" evidence="1">
    <location>
        <begin position="23"/>
        <end position="119"/>
    </location>
</feature>
<evidence type="ECO:0000313" key="3">
    <source>
        <dbReference type="Proteomes" id="UP000178379"/>
    </source>
</evidence>
<comment type="caution">
    <text evidence="2">The sequence shown here is derived from an EMBL/GenBank/DDBJ whole genome shotgun (WGS) entry which is preliminary data.</text>
</comment>
<dbReference type="EMBL" id="MFSQ01000090">
    <property type="protein sequence ID" value="OGI39693.1"/>
    <property type="molecule type" value="Genomic_DNA"/>
</dbReference>
<accession>A0A1F6T3J7</accession>
<evidence type="ECO:0000313" key="2">
    <source>
        <dbReference type="EMBL" id="OGI39693.1"/>
    </source>
</evidence>
<name>A0A1F6T3J7_9PROT</name>
<organism evidence="2 3">
    <name type="scientific">Candidatus Muproteobacteria bacterium RBG_16_62_13</name>
    <dbReference type="NCBI Taxonomy" id="1817756"/>
    <lineage>
        <taxon>Bacteria</taxon>
        <taxon>Pseudomonadati</taxon>
        <taxon>Pseudomonadota</taxon>
        <taxon>Candidatus Muproteobacteria</taxon>
    </lineage>
</organism>
<protein>
    <submittedName>
        <fullName evidence="2">Uncharacterized protein</fullName>
    </submittedName>
</protein>
<gene>
    <name evidence="2" type="ORF">A2140_03830</name>
</gene>
<reference evidence="2 3" key="1">
    <citation type="journal article" date="2016" name="Nat. Commun.">
        <title>Thousands of microbial genomes shed light on interconnected biogeochemical processes in an aquifer system.</title>
        <authorList>
            <person name="Anantharaman K."/>
            <person name="Brown C.T."/>
            <person name="Hug L.A."/>
            <person name="Sharon I."/>
            <person name="Castelle C.J."/>
            <person name="Probst A.J."/>
            <person name="Thomas B.C."/>
            <person name="Singh A."/>
            <person name="Wilkins M.J."/>
            <person name="Karaoz U."/>
            <person name="Brodie E.L."/>
            <person name="Williams K.H."/>
            <person name="Hubbard S.S."/>
            <person name="Banfield J.F."/>
        </authorList>
    </citation>
    <scope>NUCLEOTIDE SEQUENCE [LARGE SCALE GENOMIC DNA]</scope>
</reference>
<evidence type="ECO:0000256" key="1">
    <source>
        <dbReference type="SAM" id="SignalP"/>
    </source>
</evidence>
<dbReference type="Proteomes" id="UP000178379">
    <property type="component" value="Unassembled WGS sequence"/>
</dbReference>
<feature type="signal peptide" evidence="1">
    <location>
        <begin position="1"/>
        <end position="22"/>
    </location>
</feature>
<keyword evidence="1" id="KW-0732">Signal</keyword>
<sequence length="119" mass="12938">MKTIHAISAALIMLVLTVNTHASCLSNPDAMKELCESGGGTLEVTRDAHICRWGDARDKHFVRLDCKKCLKGCNADGALSKAGFDKLGIQSPSGRAQAQAQQIKLYSQLQRRQIIKASQ</sequence>
<dbReference type="AlphaFoldDB" id="A0A1F6T3J7"/>